<protein>
    <submittedName>
        <fullName evidence="1">Uncharacterized protein</fullName>
    </submittedName>
</protein>
<organism evidence="1 2">
    <name type="scientific">Nepenthes gracilis</name>
    <name type="common">Slender pitcher plant</name>
    <dbReference type="NCBI Taxonomy" id="150966"/>
    <lineage>
        <taxon>Eukaryota</taxon>
        <taxon>Viridiplantae</taxon>
        <taxon>Streptophyta</taxon>
        <taxon>Embryophyta</taxon>
        <taxon>Tracheophyta</taxon>
        <taxon>Spermatophyta</taxon>
        <taxon>Magnoliopsida</taxon>
        <taxon>eudicotyledons</taxon>
        <taxon>Gunneridae</taxon>
        <taxon>Pentapetalae</taxon>
        <taxon>Caryophyllales</taxon>
        <taxon>Nepenthaceae</taxon>
        <taxon>Nepenthes</taxon>
    </lineage>
</organism>
<proteinExistence type="predicted"/>
<keyword evidence="2" id="KW-1185">Reference proteome</keyword>
<comment type="caution">
    <text evidence="1">The sequence shown here is derived from an EMBL/GenBank/DDBJ whole genome shotgun (WGS) entry which is preliminary data.</text>
</comment>
<dbReference type="EMBL" id="BSYO01000012">
    <property type="protein sequence ID" value="GMH12639.1"/>
    <property type="molecule type" value="Genomic_DNA"/>
</dbReference>
<dbReference type="AlphaFoldDB" id="A0AAD3SKW8"/>
<evidence type="ECO:0000313" key="1">
    <source>
        <dbReference type="EMBL" id="GMH12639.1"/>
    </source>
</evidence>
<sequence length="98" mass="10523">MRNSEARVTPAASDAKFGCEGCGHGLRCETPHDQPWRSGSADLASVASDAKFRCETPHDQPWRSNSTDLGSTASDAKFRGKGYACGLRCEARLCATED</sequence>
<dbReference type="Proteomes" id="UP001279734">
    <property type="component" value="Unassembled WGS sequence"/>
</dbReference>
<reference evidence="1" key="1">
    <citation type="submission" date="2023-05" db="EMBL/GenBank/DDBJ databases">
        <title>Nepenthes gracilis genome sequencing.</title>
        <authorList>
            <person name="Fukushima K."/>
        </authorList>
    </citation>
    <scope>NUCLEOTIDE SEQUENCE</scope>
    <source>
        <strain evidence="1">SING2019-196</strain>
    </source>
</reference>
<accession>A0AAD3SKW8</accession>
<gene>
    <name evidence="1" type="ORF">Nepgr_014480</name>
</gene>
<evidence type="ECO:0000313" key="2">
    <source>
        <dbReference type="Proteomes" id="UP001279734"/>
    </source>
</evidence>
<name>A0AAD3SKW8_NEPGR</name>